<gene>
    <name evidence="1" type="ORF">BU26DRAFT_521354</name>
</gene>
<dbReference type="RefSeq" id="XP_033680802.1">
    <property type="nucleotide sequence ID" value="XM_033829513.1"/>
</dbReference>
<dbReference type="GeneID" id="54582843"/>
<protein>
    <recommendedName>
        <fullName evidence="3">F-box domain-containing protein</fullName>
    </recommendedName>
</protein>
<organism evidence="1 2">
    <name type="scientific">Trematosphaeria pertusa</name>
    <dbReference type="NCBI Taxonomy" id="390896"/>
    <lineage>
        <taxon>Eukaryota</taxon>
        <taxon>Fungi</taxon>
        <taxon>Dikarya</taxon>
        <taxon>Ascomycota</taxon>
        <taxon>Pezizomycotina</taxon>
        <taxon>Dothideomycetes</taxon>
        <taxon>Pleosporomycetidae</taxon>
        <taxon>Pleosporales</taxon>
        <taxon>Massarineae</taxon>
        <taxon>Trematosphaeriaceae</taxon>
        <taxon>Trematosphaeria</taxon>
    </lineage>
</organism>
<evidence type="ECO:0000313" key="2">
    <source>
        <dbReference type="Proteomes" id="UP000800094"/>
    </source>
</evidence>
<dbReference type="EMBL" id="ML987199">
    <property type="protein sequence ID" value="KAF2245798.1"/>
    <property type="molecule type" value="Genomic_DNA"/>
</dbReference>
<sequence length="608" mass="69332">MNSVNGDVLYYILFDVWTSHRPSLLNATLVCKRWHSIAQRILDGHLDQLIVSPVTEARNKLLFDRIESDAVFQKRIHTITVADVFSSGLVHIQAARFFPPHDLPRVKGPYGWLEPRSQSTWNQLEHLARVIERSSLRNLIWAAKPRMPMCIFDAVENCSTCRVQIQFRDDYADSRFGPVTFPSIETPGSLIALHGVASRLTRLGIVVPAFDMSSDTETTMLHTLGDLLSKSPLSALEIHAAGRLFANSVASPAFKTIRGFQWLPENVDCPLSLRKLRLTNFCLCDADEPTVMRFQHFVQCRDIEEAHFTCPAFLDLLSKRHTQLSALTLELDSRYESAYSSCSKPPLHSGIWDFLLSQNHLEVLSIINGTDVVQTSELALTETLFSHLGKSLEYLRIHEREMGLRWDRSTRIILSPSTIQVIGETCPRLRLLAIDAPWEDALLSNHLDCVRHHVAFIYHLQLSLEIEKCGQAPARVPVSVQRCVDMWHHLRDSPSQLHLRSLLVSIGAMHPLERCNQNRIDVMTRHQRRVLIRRVNEHESESGNRGDSLMATCLNVDEFEARLRYDGNATYGGLSKDHLDTRRKYWIEGSKTEPMSLQQPDFCNRPSR</sequence>
<keyword evidence="2" id="KW-1185">Reference proteome</keyword>
<name>A0A6A6I6V0_9PLEO</name>
<accession>A0A6A6I6V0</accession>
<dbReference type="AlphaFoldDB" id="A0A6A6I6V0"/>
<reference evidence="1" key="1">
    <citation type="journal article" date="2020" name="Stud. Mycol.">
        <title>101 Dothideomycetes genomes: a test case for predicting lifestyles and emergence of pathogens.</title>
        <authorList>
            <person name="Haridas S."/>
            <person name="Albert R."/>
            <person name="Binder M."/>
            <person name="Bloem J."/>
            <person name="Labutti K."/>
            <person name="Salamov A."/>
            <person name="Andreopoulos B."/>
            <person name="Baker S."/>
            <person name="Barry K."/>
            <person name="Bills G."/>
            <person name="Bluhm B."/>
            <person name="Cannon C."/>
            <person name="Castanera R."/>
            <person name="Culley D."/>
            <person name="Daum C."/>
            <person name="Ezra D."/>
            <person name="Gonzalez J."/>
            <person name="Henrissat B."/>
            <person name="Kuo A."/>
            <person name="Liang C."/>
            <person name="Lipzen A."/>
            <person name="Lutzoni F."/>
            <person name="Magnuson J."/>
            <person name="Mondo S."/>
            <person name="Nolan M."/>
            <person name="Ohm R."/>
            <person name="Pangilinan J."/>
            <person name="Park H.-J."/>
            <person name="Ramirez L."/>
            <person name="Alfaro M."/>
            <person name="Sun H."/>
            <person name="Tritt A."/>
            <person name="Yoshinaga Y."/>
            <person name="Zwiers L.-H."/>
            <person name="Turgeon B."/>
            <person name="Goodwin S."/>
            <person name="Spatafora J."/>
            <person name="Crous P."/>
            <person name="Grigoriev I."/>
        </authorList>
    </citation>
    <scope>NUCLEOTIDE SEQUENCE</scope>
    <source>
        <strain evidence="1">CBS 122368</strain>
    </source>
</reference>
<evidence type="ECO:0000313" key="1">
    <source>
        <dbReference type="EMBL" id="KAF2245798.1"/>
    </source>
</evidence>
<proteinExistence type="predicted"/>
<dbReference type="Proteomes" id="UP000800094">
    <property type="component" value="Unassembled WGS sequence"/>
</dbReference>
<dbReference type="OrthoDB" id="3939962at2759"/>
<evidence type="ECO:0008006" key="3">
    <source>
        <dbReference type="Google" id="ProtNLM"/>
    </source>
</evidence>